<evidence type="ECO:0000313" key="1">
    <source>
        <dbReference type="EMBL" id="KAK3914978.1"/>
    </source>
</evidence>
<dbReference type="EMBL" id="JAHWGI010000394">
    <property type="protein sequence ID" value="KAK3914978.1"/>
    <property type="molecule type" value="Genomic_DNA"/>
</dbReference>
<reference evidence="1" key="1">
    <citation type="submission" date="2021-07" db="EMBL/GenBank/DDBJ databases">
        <authorList>
            <person name="Catto M.A."/>
            <person name="Jacobson A."/>
            <person name="Kennedy G."/>
            <person name="Labadie P."/>
            <person name="Hunt B.G."/>
            <person name="Srinivasan R."/>
        </authorList>
    </citation>
    <scope>NUCLEOTIDE SEQUENCE</scope>
    <source>
        <strain evidence="1">PL_HMW_Pooled</strain>
        <tissue evidence="1">Head</tissue>
    </source>
</reference>
<reference evidence="1" key="2">
    <citation type="journal article" date="2023" name="BMC Genomics">
        <title>Pest status, molecular evolution, and epigenetic factors derived from the genome assembly of Frankliniella fusca, a thysanopteran phytovirus vector.</title>
        <authorList>
            <person name="Catto M.A."/>
            <person name="Labadie P.E."/>
            <person name="Jacobson A.L."/>
            <person name="Kennedy G.G."/>
            <person name="Srinivasan R."/>
            <person name="Hunt B.G."/>
        </authorList>
    </citation>
    <scope>NUCLEOTIDE SEQUENCE</scope>
    <source>
        <strain evidence="1">PL_HMW_Pooled</strain>
    </source>
</reference>
<proteinExistence type="predicted"/>
<name>A0AAE1H5I6_9NEOP</name>
<dbReference type="AlphaFoldDB" id="A0AAE1H5I6"/>
<comment type="caution">
    <text evidence="1">The sequence shown here is derived from an EMBL/GenBank/DDBJ whole genome shotgun (WGS) entry which is preliminary data.</text>
</comment>
<protein>
    <submittedName>
        <fullName evidence="1">Sperm-associated antigen 6</fullName>
    </submittedName>
</protein>
<accession>A0AAE1H5I6</accession>
<sequence length="564" mass="60160">MLSVKDWWLPSLDTWLKVMTGFSRDPSASSSAVSVCLSTSVCTWRPSDTDFFTVLALNVLTLCLHSSGWSELDEEDMTEDVTLVVCFTLDLVVEAAAERFRLGEDRATTPVGVPGVEGAPEGVSITSIPMRSSKSIELDEKDCLMICFLLLLKDCCTQDDVDDEVVDDLDETLVVAGATVAAVVVSQVDSLGGLEGAGLLHVVVVAEAEPALAVIERALVDVHLLLVTLAARLTLAQPTRLFVLAWCLQLLLLLLVAADHRRQVFHVALVQEVERVLQVVHRGGGRRGLGAAANDAVVLDDARAALGQQPLDGRRGLLGRAEHAGGRVVRGELLSGGGHAHGAHDERGARAGGGCARAGGRAPLVHHLVGGLLLLLAAPQLGALPAAEGVLLSARAGLRVGAEPAGDVDALLTVQVDPQLQLQRAEGLGVGGRRAVLRRVAFQTNDWAPPDRMTGQWEVEARKDDRGGEKQKEKFLRKRRSLIWSEGPLGGGWILPQDPRGRRLLVCTGGLRRLQEIPAEPGSAIAESVAVINCCFPEEIVRCAIILELFPLRLAHLQSSSDSA</sequence>
<gene>
    <name evidence="1" type="ORF">KUF71_005666</name>
</gene>
<keyword evidence="2" id="KW-1185">Reference proteome</keyword>
<evidence type="ECO:0000313" key="2">
    <source>
        <dbReference type="Proteomes" id="UP001219518"/>
    </source>
</evidence>
<dbReference type="Proteomes" id="UP001219518">
    <property type="component" value="Unassembled WGS sequence"/>
</dbReference>
<organism evidence="1 2">
    <name type="scientific">Frankliniella fusca</name>
    <dbReference type="NCBI Taxonomy" id="407009"/>
    <lineage>
        <taxon>Eukaryota</taxon>
        <taxon>Metazoa</taxon>
        <taxon>Ecdysozoa</taxon>
        <taxon>Arthropoda</taxon>
        <taxon>Hexapoda</taxon>
        <taxon>Insecta</taxon>
        <taxon>Pterygota</taxon>
        <taxon>Neoptera</taxon>
        <taxon>Paraneoptera</taxon>
        <taxon>Thysanoptera</taxon>
        <taxon>Terebrantia</taxon>
        <taxon>Thripoidea</taxon>
        <taxon>Thripidae</taxon>
        <taxon>Frankliniella</taxon>
    </lineage>
</organism>